<feature type="region of interest" description="Disordered" evidence="12">
    <location>
        <begin position="360"/>
        <end position="384"/>
    </location>
</feature>
<keyword evidence="9 11" id="KW-0482">Metalloprotease</keyword>
<proteinExistence type="inferred from homology"/>
<accession>A0A7J5DC27</accession>
<evidence type="ECO:0000256" key="12">
    <source>
        <dbReference type="SAM" id="MobiDB-lite"/>
    </source>
</evidence>
<evidence type="ECO:0000256" key="7">
    <source>
        <dbReference type="ARBA" id="ARBA00022833"/>
    </source>
</evidence>
<evidence type="ECO:0000313" key="16">
    <source>
        <dbReference type="Proteomes" id="UP000442990"/>
    </source>
</evidence>
<dbReference type="CDD" id="cd07328">
    <property type="entry name" value="M48_Ste24p_like"/>
    <property type="match status" value="1"/>
</dbReference>
<evidence type="ECO:0000256" key="6">
    <source>
        <dbReference type="ARBA" id="ARBA00022801"/>
    </source>
</evidence>
<feature type="domain" description="Peptidase M48" evidence="14">
    <location>
        <begin position="148"/>
        <end position="389"/>
    </location>
</feature>
<dbReference type="AlphaFoldDB" id="A0A7J5DC27"/>
<evidence type="ECO:0000256" key="13">
    <source>
        <dbReference type="SAM" id="Phobius"/>
    </source>
</evidence>
<keyword evidence="6 11" id="KW-0378">Hydrolase</keyword>
<organism evidence="15 16">
    <name type="scientific">Streptomyces triticiradicis</name>
    <dbReference type="NCBI Taxonomy" id="2651189"/>
    <lineage>
        <taxon>Bacteria</taxon>
        <taxon>Bacillati</taxon>
        <taxon>Actinomycetota</taxon>
        <taxon>Actinomycetes</taxon>
        <taxon>Kitasatosporales</taxon>
        <taxon>Streptomycetaceae</taxon>
        <taxon>Streptomyces</taxon>
    </lineage>
</organism>
<feature type="transmembrane region" description="Helical" evidence="13">
    <location>
        <begin position="81"/>
        <end position="104"/>
    </location>
</feature>
<comment type="caution">
    <text evidence="15">The sequence shown here is derived from an EMBL/GenBank/DDBJ whole genome shotgun (WGS) entry which is preliminary data.</text>
</comment>
<dbReference type="RefSeq" id="WP_151471340.1">
    <property type="nucleotide sequence ID" value="NZ_WBKG01000020.1"/>
</dbReference>
<dbReference type="GO" id="GO:0004222">
    <property type="term" value="F:metalloendopeptidase activity"/>
    <property type="evidence" value="ECO:0007669"/>
    <property type="project" value="InterPro"/>
</dbReference>
<dbReference type="EMBL" id="WBKG01000020">
    <property type="protein sequence ID" value="KAB1986368.1"/>
    <property type="molecule type" value="Genomic_DNA"/>
</dbReference>
<evidence type="ECO:0000256" key="3">
    <source>
        <dbReference type="ARBA" id="ARBA00022670"/>
    </source>
</evidence>
<evidence type="ECO:0000256" key="5">
    <source>
        <dbReference type="ARBA" id="ARBA00022723"/>
    </source>
</evidence>
<sequence length="432" mass="47074">MHTATAETVQPCPECGAEIRGDSRFPSWCAACDWNVDPERPEEKPGRLTKAQRALAQRHSERLLAELRAGGTLRARRDSSAVLAVAVALAVHALTLALTTGGIWFLAGGWGGWGMVPGAILLALGWSLRPRFARLPKNTPVLRRADAPELFALVDEVARVAGTRGVDAIAVDDEINASVRSYGVRGRRLLTLGLPLWEVLTPQQRVALLGHEMGHYVNGDTRHGVIVGTAYRSLTIWHYYFEPVDHDPLDDSAALALVLNLLYVVPRLLVRGVLTVLAGLTLRASQRAEYLADRVAARAGSTQATLELMEHLLISDSAAVTLQREANLSALKGPRRGGTRSTAPADGLWERLAADLASVPEHERDRQRRAGVLRGHSVDETHPPTHLRHACLLIGEAVPPAVVTDTERERRIAAELADARMKVARRIIQDGY</sequence>
<name>A0A7J5DC27_9ACTN</name>
<keyword evidence="3 11" id="KW-0645">Protease</keyword>
<comment type="subcellular location">
    <subcellularLocation>
        <location evidence="1">Cell membrane</location>
        <topology evidence="1">Multi-pass membrane protein</topology>
    </subcellularLocation>
</comment>
<evidence type="ECO:0000313" key="15">
    <source>
        <dbReference type="EMBL" id="KAB1986368.1"/>
    </source>
</evidence>
<keyword evidence="8 13" id="KW-1133">Transmembrane helix</keyword>
<dbReference type="GO" id="GO:0006508">
    <property type="term" value="P:proteolysis"/>
    <property type="evidence" value="ECO:0007669"/>
    <property type="project" value="UniProtKB-KW"/>
</dbReference>
<dbReference type="GO" id="GO:0005886">
    <property type="term" value="C:plasma membrane"/>
    <property type="evidence" value="ECO:0007669"/>
    <property type="project" value="UniProtKB-SubCell"/>
</dbReference>
<comment type="similarity">
    <text evidence="11">Belongs to the peptidase M48 family.</text>
</comment>
<keyword evidence="10 13" id="KW-0472">Membrane</keyword>
<dbReference type="Gene3D" id="3.30.2010.10">
    <property type="entry name" value="Metalloproteases ('zincins'), catalytic domain"/>
    <property type="match status" value="1"/>
</dbReference>
<dbReference type="InterPro" id="IPR001915">
    <property type="entry name" value="Peptidase_M48"/>
</dbReference>
<evidence type="ECO:0000256" key="10">
    <source>
        <dbReference type="ARBA" id="ARBA00023136"/>
    </source>
</evidence>
<evidence type="ECO:0000256" key="9">
    <source>
        <dbReference type="ARBA" id="ARBA00023049"/>
    </source>
</evidence>
<dbReference type="PANTHER" id="PTHR43221:SF1">
    <property type="entry name" value="PROTEASE HTPX"/>
    <property type="match status" value="1"/>
</dbReference>
<comment type="cofactor">
    <cofactor evidence="11">
        <name>Zn(2+)</name>
        <dbReference type="ChEBI" id="CHEBI:29105"/>
    </cofactor>
    <text evidence="11">Binds 1 zinc ion per subunit.</text>
</comment>
<dbReference type="GO" id="GO:0046872">
    <property type="term" value="F:metal ion binding"/>
    <property type="evidence" value="ECO:0007669"/>
    <property type="project" value="UniProtKB-KW"/>
</dbReference>
<evidence type="ECO:0000256" key="4">
    <source>
        <dbReference type="ARBA" id="ARBA00022692"/>
    </source>
</evidence>
<keyword evidence="5" id="KW-0479">Metal-binding</keyword>
<dbReference type="InterPro" id="IPR050083">
    <property type="entry name" value="HtpX_protease"/>
</dbReference>
<feature type="transmembrane region" description="Helical" evidence="13">
    <location>
        <begin position="110"/>
        <end position="128"/>
    </location>
</feature>
<evidence type="ECO:0000256" key="2">
    <source>
        <dbReference type="ARBA" id="ARBA00022475"/>
    </source>
</evidence>
<keyword evidence="16" id="KW-1185">Reference proteome</keyword>
<dbReference type="PANTHER" id="PTHR43221">
    <property type="entry name" value="PROTEASE HTPX"/>
    <property type="match status" value="1"/>
</dbReference>
<evidence type="ECO:0000259" key="14">
    <source>
        <dbReference type="Pfam" id="PF01435"/>
    </source>
</evidence>
<dbReference type="Pfam" id="PF01435">
    <property type="entry name" value="Peptidase_M48"/>
    <property type="match status" value="1"/>
</dbReference>
<evidence type="ECO:0000256" key="11">
    <source>
        <dbReference type="RuleBase" id="RU003983"/>
    </source>
</evidence>
<keyword evidence="7 11" id="KW-0862">Zinc</keyword>
<keyword evidence="4 13" id="KW-0812">Transmembrane</keyword>
<evidence type="ECO:0000256" key="1">
    <source>
        <dbReference type="ARBA" id="ARBA00004651"/>
    </source>
</evidence>
<reference evidence="15 16" key="1">
    <citation type="submission" date="2019-09" db="EMBL/GenBank/DDBJ databases">
        <title>Isolation and identification of active actinomycetes.</title>
        <authorList>
            <person name="Yu Z."/>
            <person name="Han C."/>
            <person name="Yu B."/>
        </authorList>
    </citation>
    <scope>NUCLEOTIDE SEQUENCE [LARGE SCALE GENOMIC DNA]</scope>
    <source>
        <strain evidence="15 16">NEAU-H2</strain>
    </source>
</reference>
<evidence type="ECO:0000256" key="8">
    <source>
        <dbReference type="ARBA" id="ARBA00022989"/>
    </source>
</evidence>
<dbReference type="Proteomes" id="UP000442990">
    <property type="component" value="Unassembled WGS sequence"/>
</dbReference>
<keyword evidence="2" id="KW-1003">Cell membrane</keyword>
<protein>
    <submittedName>
        <fullName evidence="15">M48 family metalloprotease</fullName>
    </submittedName>
</protein>
<gene>
    <name evidence="15" type="ORF">F8144_23580</name>
</gene>